<protein>
    <submittedName>
        <fullName evidence="2">Uncharacterized protein</fullName>
    </submittedName>
</protein>
<keyword evidence="1" id="KW-0732">Signal</keyword>
<accession>A0A5D2AYM6</accession>
<reference evidence="2 3" key="1">
    <citation type="submission" date="2019-06" db="EMBL/GenBank/DDBJ databases">
        <title>WGS assembly of Gossypium darwinii.</title>
        <authorList>
            <person name="Chen Z.J."/>
            <person name="Sreedasyam A."/>
            <person name="Ando A."/>
            <person name="Song Q."/>
            <person name="De L."/>
            <person name="Hulse-Kemp A."/>
            <person name="Ding M."/>
            <person name="Ye W."/>
            <person name="Kirkbride R."/>
            <person name="Jenkins J."/>
            <person name="Plott C."/>
            <person name="Lovell J."/>
            <person name="Lin Y.-M."/>
            <person name="Vaughn R."/>
            <person name="Liu B."/>
            <person name="Li W."/>
            <person name="Simpson S."/>
            <person name="Scheffler B."/>
            <person name="Saski C."/>
            <person name="Grover C."/>
            <person name="Hu G."/>
            <person name="Conover J."/>
            <person name="Carlson J."/>
            <person name="Shu S."/>
            <person name="Boston L."/>
            <person name="Williams M."/>
            <person name="Peterson D."/>
            <person name="Mcgee K."/>
            <person name="Jones D."/>
            <person name="Wendel J."/>
            <person name="Stelly D."/>
            <person name="Grimwood J."/>
            <person name="Schmutz J."/>
        </authorList>
    </citation>
    <scope>NUCLEOTIDE SEQUENCE [LARGE SCALE GENOMIC DNA]</scope>
    <source>
        <strain evidence="2">1808015.09</strain>
    </source>
</reference>
<evidence type="ECO:0000313" key="3">
    <source>
        <dbReference type="Proteomes" id="UP000323506"/>
    </source>
</evidence>
<name>A0A5D2AYM6_GOSDA</name>
<organism evidence="2 3">
    <name type="scientific">Gossypium darwinii</name>
    <name type="common">Darwin's cotton</name>
    <name type="synonym">Gossypium barbadense var. darwinii</name>
    <dbReference type="NCBI Taxonomy" id="34276"/>
    <lineage>
        <taxon>Eukaryota</taxon>
        <taxon>Viridiplantae</taxon>
        <taxon>Streptophyta</taxon>
        <taxon>Embryophyta</taxon>
        <taxon>Tracheophyta</taxon>
        <taxon>Spermatophyta</taxon>
        <taxon>Magnoliopsida</taxon>
        <taxon>eudicotyledons</taxon>
        <taxon>Gunneridae</taxon>
        <taxon>Pentapetalae</taxon>
        <taxon>rosids</taxon>
        <taxon>malvids</taxon>
        <taxon>Malvales</taxon>
        <taxon>Malvaceae</taxon>
        <taxon>Malvoideae</taxon>
        <taxon>Gossypium</taxon>
    </lineage>
</organism>
<gene>
    <name evidence="2" type="ORF">ES288_D10G145400v1</name>
</gene>
<proteinExistence type="predicted"/>
<evidence type="ECO:0000256" key="1">
    <source>
        <dbReference type="SAM" id="SignalP"/>
    </source>
</evidence>
<dbReference type="Proteomes" id="UP000323506">
    <property type="component" value="Chromosome D10"/>
</dbReference>
<dbReference type="AlphaFoldDB" id="A0A5D2AYM6"/>
<dbReference type="EMBL" id="CM017710">
    <property type="protein sequence ID" value="TYG50057.1"/>
    <property type="molecule type" value="Genomic_DNA"/>
</dbReference>
<feature type="signal peptide" evidence="1">
    <location>
        <begin position="1"/>
        <end position="24"/>
    </location>
</feature>
<evidence type="ECO:0000313" key="2">
    <source>
        <dbReference type="EMBL" id="TYG50057.1"/>
    </source>
</evidence>
<sequence length="52" mass="6023">MILGCHNWKYRFLNFSFALTMILGGHNLNQSLPCCNGIDAVYKLYIMCFLFS</sequence>
<keyword evidence="3" id="KW-1185">Reference proteome</keyword>
<feature type="chain" id="PRO_5022701836" evidence="1">
    <location>
        <begin position="25"/>
        <end position="52"/>
    </location>
</feature>